<organism evidence="2 3">
    <name type="scientific">Elysia crispata</name>
    <name type="common">lettuce slug</name>
    <dbReference type="NCBI Taxonomy" id="231223"/>
    <lineage>
        <taxon>Eukaryota</taxon>
        <taxon>Metazoa</taxon>
        <taxon>Spiralia</taxon>
        <taxon>Lophotrochozoa</taxon>
        <taxon>Mollusca</taxon>
        <taxon>Gastropoda</taxon>
        <taxon>Heterobranchia</taxon>
        <taxon>Euthyneura</taxon>
        <taxon>Panpulmonata</taxon>
        <taxon>Sacoglossa</taxon>
        <taxon>Placobranchoidea</taxon>
        <taxon>Plakobranchidae</taxon>
        <taxon>Elysia</taxon>
    </lineage>
</organism>
<name>A0AAE0YPI0_9GAST</name>
<dbReference type="EMBL" id="JAWDGP010005700">
    <property type="protein sequence ID" value="KAK3753584.1"/>
    <property type="molecule type" value="Genomic_DNA"/>
</dbReference>
<comment type="caution">
    <text evidence="2">The sequence shown here is derived from an EMBL/GenBank/DDBJ whole genome shotgun (WGS) entry which is preliminary data.</text>
</comment>
<gene>
    <name evidence="2" type="ORF">RRG08_010003</name>
</gene>
<keyword evidence="3" id="KW-1185">Reference proteome</keyword>
<sequence length="497" mass="58115">MLLFPNKEQQRDPIDRRCPTDELVRISPSVWELTFAAESYGSSQSGLFRVIPSTPVSQLRLLEHCSVSLLLSLVNPAPFMTGKSVGLVGQDHSLTTIFDLKSDHNHTQPPCHSIAKQDLQNRCKKRSLHNTDERPAKVIIQELQADKVDIVPREYSSIRKAIYIARRSVKPKLPKDIDETIHVLEEGNFDKPDDFTYATKNKVVMMTFEKNYQYFTNYLLTYCPFCRRQLGQQYFTNDSPLFGDGTFKCSPQFFFQLYIFHIERLGYYMPMFYFLLPNKKQETYEVMLGLLIDECQKRGLIFSPSRINLDFESATHQAFKKVFPEIDIFGCNFHLKQAWLRKCNELGLKKDYEDKESEIHKWMRILFGMPFLPSEQVIPFFCIEATCLSPIDPRIEELEEYLLKNYIESQNFPPSMWASQDLSRPRTTNCCESFHAHFQNSNPNIFTLINRLGDVQQLTLMKFSAISKGENVIDARERDRRKPYKNSEKPEFRELNM</sequence>
<proteinExistence type="predicted"/>
<feature type="domain" description="MULE transposase" evidence="1">
    <location>
        <begin position="244"/>
        <end position="337"/>
    </location>
</feature>
<evidence type="ECO:0000313" key="2">
    <source>
        <dbReference type="EMBL" id="KAK3753584.1"/>
    </source>
</evidence>
<protein>
    <recommendedName>
        <fullName evidence="1">MULE transposase domain-containing protein</fullName>
    </recommendedName>
</protein>
<dbReference type="Proteomes" id="UP001283361">
    <property type="component" value="Unassembled WGS sequence"/>
</dbReference>
<dbReference type="Pfam" id="PF10551">
    <property type="entry name" value="MULE"/>
    <property type="match status" value="1"/>
</dbReference>
<dbReference type="InterPro" id="IPR018289">
    <property type="entry name" value="MULE_transposase_dom"/>
</dbReference>
<reference evidence="2" key="1">
    <citation type="journal article" date="2023" name="G3 (Bethesda)">
        <title>A reference genome for the long-term kleptoplast-retaining sea slug Elysia crispata morphotype clarki.</title>
        <authorList>
            <person name="Eastman K.E."/>
            <person name="Pendleton A.L."/>
            <person name="Shaikh M.A."/>
            <person name="Suttiyut T."/>
            <person name="Ogas R."/>
            <person name="Tomko P."/>
            <person name="Gavelis G."/>
            <person name="Widhalm J.R."/>
            <person name="Wisecaver J.H."/>
        </authorList>
    </citation>
    <scope>NUCLEOTIDE SEQUENCE</scope>
    <source>
        <strain evidence="2">ECLA1</strain>
    </source>
</reference>
<dbReference type="AlphaFoldDB" id="A0AAE0YPI0"/>
<accession>A0AAE0YPI0</accession>
<evidence type="ECO:0000313" key="3">
    <source>
        <dbReference type="Proteomes" id="UP001283361"/>
    </source>
</evidence>
<evidence type="ECO:0000259" key="1">
    <source>
        <dbReference type="Pfam" id="PF10551"/>
    </source>
</evidence>